<dbReference type="EMBL" id="PPEA01000601">
    <property type="protein sequence ID" value="PQM45684.1"/>
    <property type="molecule type" value="Genomic_DNA"/>
</dbReference>
<comment type="caution">
    <text evidence="2">The sequence shown here is derived from an EMBL/GenBank/DDBJ whole genome shotgun (WGS) entry which is preliminary data.</text>
</comment>
<feature type="region of interest" description="Disordered" evidence="1">
    <location>
        <begin position="179"/>
        <end position="207"/>
    </location>
</feature>
<feature type="region of interest" description="Disordered" evidence="1">
    <location>
        <begin position="228"/>
        <end position="248"/>
    </location>
</feature>
<proteinExistence type="predicted"/>
<sequence>MAREHARIWLDINSDEDFEALTFDAQAVYCRLLLPDATLNYCGVADWRPKRLIPKAADLTMDRLLAAVRELERKRYLLFDVDTEEVLVRSFIRRDELLRNPKMAAAVIKAYSAVASKVLRAAVVSEIRRANREHPEYSSWSHKDTGADLSKLMAKPSLDDVGYTNQIGDPDPVLITNRITNRNGNADPATNTNENTETDPGPDYQSKSVPIPSTSTYTTHQHHNEGYVTGERHQGAPTESGDPPPRHCPKHMPGGTLQPCGACATARREHEDWLAQTGLAQKAAQDAAARAEASRRAQLALDRGLAIANCAMCDDDGYRGSSVCDHVDHAGTNAAGLAKVRAVLKRNDDNQEAASA</sequence>
<evidence type="ECO:0000313" key="2">
    <source>
        <dbReference type="EMBL" id="PQM45684.1"/>
    </source>
</evidence>
<evidence type="ECO:0000256" key="1">
    <source>
        <dbReference type="SAM" id="MobiDB-lite"/>
    </source>
</evidence>
<dbReference type="AlphaFoldDB" id="A0A2S8BG85"/>
<dbReference type="Proteomes" id="UP000238296">
    <property type="component" value="Unassembled WGS sequence"/>
</dbReference>
<accession>A0A2S8BG85</accession>
<protein>
    <recommendedName>
        <fullName evidence="4">Helix-turn-helix DNA binding domain protein</fullName>
    </recommendedName>
</protein>
<evidence type="ECO:0008006" key="4">
    <source>
        <dbReference type="Google" id="ProtNLM"/>
    </source>
</evidence>
<feature type="compositionally biased region" description="Polar residues" evidence="1">
    <location>
        <begin position="179"/>
        <end position="195"/>
    </location>
</feature>
<gene>
    <name evidence="2" type="ORF">C1Y40_04128</name>
</gene>
<reference evidence="2 3" key="1">
    <citation type="journal article" date="2017" name="Int. J. Syst. Evol. Microbiol.">
        <title>Mycobacterium talmoniae sp. nov., a slowly growing mycobacterium isolated from human respiratory samples.</title>
        <authorList>
            <person name="Davidson R.M."/>
            <person name="DeGroote M.A."/>
            <person name="Marola J.L."/>
            <person name="Buss S."/>
            <person name="Jones V."/>
            <person name="McNeil M.R."/>
            <person name="Freifeld A.G."/>
            <person name="Elaine Epperson L."/>
            <person name="Hasan N.A."/>
            <person name="Jackson M."/>
            <person name="Iwen P.C."/>
            <person name="Salfinger M."/>
            <person name="Strong M."/>
        </authorList>
    </citation>
    <scope>NUCLEOTIDE SEQUENCE [LARGE SCALE GENOMIC DNA]</scope>
    <source>
        <strain evidence="2 3">ATCC BAA-2683</strain>
    </source>
</reference>
<name>A0A2S8BG85_9MYCO</name>
<evidence type="ECO:0000313" key="3">
    <source>
        <dbReference type="Proteomes" id="UP000238296"/>
    </source>
</evidence>
<organism evidence="2 3">
    <name type="scientific">Mycobacterium talmoniae</name>
    <dbReference type="NCBI Taxonomy" id="1858794"/>
    <lineage>
        <taxon>Bacteria</taxon>
        <taxon>Bacillati</taxon>
        <taxon>Actinomycetota</taxon>
        <taxon>Actinomycetes</taxon>
        <taxon>Mycobacteriales</taxon>
        <taxon>Mycobacteriaceae</taxon>
        <taxon>Mycobacterium</taxon>
    </lineage>
</organism>